<comment type="caution">
    <text evidence="10">The sequence shown here is derived from an EMBL/GenBank/DDBJ whole genome shotgun (WGS) entry which is preliminary data.</text>
</comment>
<keyword evidence="8" id="KW-0012">Acyltransferase</keyword>
<dbReference type="Pfam" id="PF00169">
    <property type="entry name" value="PH"/>
    <property type="match status" value="1"/>
</dbReference>
<dbReference type="AlphaFoldDB" id="A0A3N0YUH6"/>
<protein>
    <recommendedName>
        <fullName evidence="8">Palmitoyltransferase</fullName>
        <ecNumber evidence="8">2.3.1.225</ecNumber>
    </recommendedName>
</protein>
<dbReference type="InterPro" id="IPR002110">
    <property type="entry name" value="Ankyrin_rpt"/>
</dbReference>
<name>A0A3N0YUH6_ANAGA</name>
<gene>
    <name evidence="10" type="ORF">DPX16_15956</name>
</gene>
<dbReference type="Pfam" id="PF12796">
    <property type="entry name" value="Ank_2"/>
    <property type="match status" value="1"/>
</dbReference>
<feature type="repeat" description="ANK" evidence="7">
    <location>
        <begin position="71"/>
        <end position="103"/>
    </location>
</feature>
<comment type="domain">
    <text evidence="8">The DHHC domain is required for palmitoyltransferase activity.</text>
</comment>
<organism evidence="10 11">
    <name type="scientific">Anabarilius grahami</name>
    <name type="common">Kanglang fish</name>
    <name type="synonym">Barilius grahami</name>
    <dbReference type="NCBI Taxonomy" id="495550"/>
    <lineage>
        <taxon>Eukaryota</taxon>
        <taxon>Metazoa</taxon>
        <taxon>Chordata</taxon>
        <taxon>Craniata</taxon>
        <taxon>Vertebrata</taxon>
        <taxon>Euteleostomi</taxon>
        <taxon>Actinopterygii</taxon>
        <taxon>Neopterygii</taxon>
        <taxon>Teleostei</taxon>
        <taxon>Ostariophysi</taxon>
        <taxon>Cypriniformes</taxon>
        <taxon>Xenocyprididae</taxon>
        <taxon>Xenocypridinae</taxon>
        <taxon>Xenocypridinae incertae sedis</taxon>
        <taxon>Anabarilius</taxon>
    </lineage>
</organism>
<accession>A0A3N0YUH6</accession>
<dbReference type="Pfam" id="PF00023">
    <property type="entry name" value="Ank"/>
    <property type="match status" value="2"/>
</dbReference>
<dbReference type="InterPro" id="IPR001849">
    <property type="entry name" value="PH_domain"/>
</dbReference>
<feature type="domain" description="PH" evidence="9">
    <location>
        <begin position="462"/>
        <end position="531"/>
    </location>
</feature>
<dbReference type="PANTHER" id="PTHR24161:SF118">
    <property type="entry name" value="PALMITOYLTRANSFERASE"/>
    <property type="match status" value="1"/>
</dbReference>
<dbReference type="PROSITE" id="PS50297">
    <property type="entry name" value="ANK_REP_REGION"/>
    <property type="match status" value="4"/>
</dbReference>
<dbReference type="Gene3D" id="2.30.29.30">
    <property type="entry name" value="Pleckstrin-homology domain (PH domain)/Phosphotyrosine-binding domain (PTB)"/>
    <property type="match status" value="1"/>
</dbReference>
<comment type="subcellular location">
    <subcellularLocation>
        <location evidence="1">Membrane</location>
        <topology evidence="1">Multi-pass membrane protein</topology>
    </subcellularLocation>
</comment>
<keyword evidence="4 8" id="KW-1133">Transmembrane helix</keyword>
<dbReference type="GO" id="GO:0016020">
    <property type="term" value="C:membrane"/>
    <property type="evidence" value="ECO:0007669"/>
    <property type="project" value="UniProtKB-SubCell"/>
</dbReference>
<dbReference type="SMART" id="SM00233">
    <property type="entry name" value="PH"/>
    <property type="match status" value="1"/>
</dbReference>
<proteinExistence type="inferred from homology"/>
<dbReference type="EMBL" id="RJVU01026577">
    <property type="protein sequence ID" value="ROL49630.1"/>
    <property type="molecule type" value="Genomic_DNA"/>
</dbReference>
<dbReference type="Proteomes" id="UP000281406">
    <property type="component" value="Unassembled WGS sequence"/>
</dbReference>
<feature type="transmembrane region" description="Helical" evidence="8">
    <location>
        <begin position="402"/>
        <end position="422"/>
    </location>
</feature>
<sequence>MLQASGSCIFESIQRGEIDRVSHLLQQDRGVLKQKGWGGFTALHFAALHGNRPVAELLLNSGADPNIPCDAGQTPFHFACRNGNIYIMHKMMQHGADLHIVDEQGKSSLHHAVGGGSVIAMQYLWETGMFRFSDADNYQVTPLHLAASMGNTDVVRYLLSANRCTPEAVDHQGATALHVAAEKGMIEVCWLLLKSAGLHILHMKNHTGLTPLDLCNQGNTFRHQQLSRILMHFSQRPKDLIPKDSYVMYFWVLLLPSLSGAAVLIIAAALGEYGGIFSAVLFPCMAKVILSQFHRLSSFQSIGDLMEASQSPDRFCIYCELIKVDNCKHCRLCDMCIQDYDHHCLFLNQCVGRDNHRIFILFIMSMVMAHVIFILSAIYYLYLKLSGLQLSDWSSVAGREAWVILLALLNILSLIWVGWLLVEQLDAISLGTTTYFRRSKSMVMGELSRGSSRPSSPSLQERALKAGWLKKQRSIMKNWQLRWFVLRTDQLYFYKDEEETKPQGCIPLQGSQVNELTANPDEPGRHLFEIVPDAAVCSRGTDSAEASIVYMYSGNLRISHHSAQPDPASHKQRT</sequence>
<evidence type="ECO:0000313" key="10">
    <source>
        <dbReference type="EMBL" id="ROL49630.1"/>
    </source>
</evidence>
<feature type="repeat" description="ANK" evidence="7">
    <location>
        <begin position="138"/>
        <end position="162"/>
    </location>
</feature>
<keyword evidence="3" id="KW-0677">Repeat</keyword>
<evidence type="ECO:0000313" key="11">
    <source>
        <dbReference type="Proteomes" id="UP000281406"/>
    </source>
</evidence>
<dbReference type="Pfam" id="PF01529">
    <property type="entry name" value="DHHC"/>
    <property type="match status" value="1"/>
</dbReference>
<dbReference type="PROSITE" id="PS50003">
    <property type="entry name" value="PH_DOMAIN"/>
    <property type="match status" value="1"/>
</dbReference>
<evidence type="ECO:0000256" key="4">
    <source>
        <dbReference type="ARBA" id="ARBA00022989"/>
    </source>
</evidence>
<dbReference type="EC" id="2.3.1.225" evidence="8"/>
<dbReference type="PROSITE" id="PS50088">
    <property type="entry name" value="ANK_REPEAT"/>
    <property type="match status" value="4"/>
</dbReference>
<keyword evidence="8" id="KW-0808">Transferase</keyword>
<dbReference type="InterPro" id="IPR036770">
    <property type="entry name" value="Ankyrin_rpt-contain_sf"/>
</dbReference>
<dbReference type="PROSITE" id="PS50216">
    <property type="entry name" value="DHHC"/>
    <property type="match status" value="1"/>
</dbReference>
<reference evidence="10 11" key="1">
    <citation type="submission" date="2018-10" db="EMBL/GenBank/DDBJ databases">
        <title>Genome assembly for a Yunnan-Guizhou Plateau 3E fish, Anabarilius grahami (Regan), and its evolutionary and genetic applications.</title>
        <authorList>
            <person name="Jiang W."/>
        </authorList>
    </citation>
    <scope>NUCLEOTIDE SEQUENCE [LARGE SCALE GENOMIC DNA]</scope>
    <source>
        <strain evidence="10">AG-KIZ</strain>
        <tissue evidence="10">Muscle</tissue>
    </source>
</reference>
<keyword evidence="5 7" id="KW-0040">ANK repeat</keyword>
<dbReference type="OrthoDB" id="194358at2759"/>
<dbReference type="SUPFAM" id="SSF50729">
    <property type="entry name" value="PH domain-like"/>
    <property type="match status" value="1"/>
</dbReference>
<evidence type="ECO:0000256" key="1">
    <source>
        <dbReference type="ARBA" id="ARBA00004141"/>
    </source>
</evidence>
<evidence type="ECO:0000256" key="7">
    <source>
        <dbReference type="PROSITE-ProRule" id="PRU00023"/>
    </source>
</evidence>
<evidence type="ECO:0000256" key="3">
    <source>
        <dbReference type="ARBA" id="ARBA00022737"/>
    </source>
</evidence>
<dbReference type="InterPro" id="IPR001594">
    <property type="entry name" value="Palmitoyltrfase_DHHC"/>
</dbReference>
<keyword evidence="6 8" id="KW-0472">Membrane</keyword>
<evidence type="ECO:0000259" key="9">
    <source>
        <dbReference type="PROSITE" id="PS50003"/>
    </source>
</evidence>
<evidence type="ECO:0000256" key="5">
    <source>
        <dbReference type="ARBA" id="ARBA00023043"/>
    </source>
</evidence>
<dbReference type="SMART" id="SM00248">
    <property type="entry name" value="ANK"/>
    <property type="match status" value="5"/>
</dbReference>
<comment type="similarity">
    <text evidence="8">Belongs to the DHHC palmitoyltransferase family.</text>
</comment>
<dbReference type="Gene3D" id="1.25.40.20">
    <property type="entry name" value="Ankyrin repeat-containing domain"/>
    <property type="match status" value="2"/>
</dbReference>
<feature type="repeat" description="ANK" evidence="7">
    <location>
        <begin position="172"/>
        <end position="194"/>
    </location>
</feature>
<dbReference type="SUPFAM" id="SSF48403">
    <property type="entry name" value="Ankyrin repeat"/>
    <property type="match status" value="1"/>
</dbReference>
<evidence type="ECO:0000256" key="6">
    <source>
        <dbReference type="ARBA" id="ARBA00023136"/>
    </source>
</evidence>
<keyword evidence="11" id="KW-1185">Reference proteome</keyword>
<feature type="transmembrane region" description="Helical" evidence="8">
    <location>
        <begin position="358"/>
        <end position="382"/>
    </location>
</feature>
<dbReference type="PANTHER" id="PTHR24161">
    <property type="entry name" value="ANK_REP_REGION DOMAIN-CONTAINING PROTEIN-RELATED"/>
    <property type="match status" value="1"/>
</dbReference>
<evidence type="ECO:0000256" key="2">
    <source>
        <dbReference type="ARBA" id="ARBA00022692"/>
    </source>
</evidence>
<keyword evidence="2 8" id="KW-0812">Transmembrane</keyword>
<dbReference type="GO" id="GO:0019706">
    <property type="term" value="F:protein-cysteine S-palmitoyltransferase activity"/>
    <property type="evidence" value="ECO:0007669"/>
    <property type="project" value="UniProtKB-EC"/>
</dbReference>
<feature type="repeat" description="ANK" evidence="7">
    <location>
        <begin position="38"/>
        <end position="70"/>
    </location>
</feature>
<evidence type="ECO:0000256" key="8">
    <source>
        <dbReference type="RuleBase" id="RU079119"/>
    </source>
</evidence>
<comment type="catalytic activity">
    <reaction evidence="8">
        <text>L-cysteinyl-[protein] + hexadecanoyl-CoA = S-hexadecanoyl-L-cysteinyl-[protein] + CoA</text>
        <dbReference type="Rhea" id="RHEA:36683"/>
        <dbReference type="Rhea" id="RHEA-COMP:10131"/>
        <dbReference type="Rhea" id="RHEA-COMP:11032"/>
        <dbReference type="ChEBI" id="CHEBI:29950"/>
        <dbReference type="ChEBI" id="CHEBI:57287"/>
        <dbReference type="ChEBI" id="CHEBI:57379"/>
        <dbReference type="ChEBI" id="CHEBI:74151"/>
        <dbReference type="EC" id="2.3.1.225"/>
    </reaction>
</comment>
<dbReference type="InterPro" id="IPR011993">
    <property type="entry name" value="PH-like_dom_sf"/>
</dbReference>